<dbReference type="SUPFAM" id="SSF54523">
    <property type="entry name" value="Pili subunits"/>
    <property type="match status" value="1"/>
</dbReference>
<evidence type="ECO:0000256" key="1">
    <source>
        <dbReference type="ARBA" id="ARBA00005233"/>
    </source>
</evidence>
<evidence type="ECO:0000256" key="3">
    <source>
        <dbReference type="SAM" id="Phobius"/>
    </source>
</evidence>
<accession>A0A845U7Y1</accession>
<organism evidence="4">
    <name type="scientific">Acidithiobacillus ferrianus</name>
    <dbReference type="NCBI Taxonomy" id="2678518"/>
    <lineage>
        <taxon>Bacteria</taxon>
        <taxon>Pseudomonadati</taxon>
        <taxon>Pseudomonadota</taxon>
        <taxon>Acidithiobacillia</taxon>
        <taxon>Acidithiobacillales</taxon>
        <taxon>Acidithiobacillaceae</taxon>
        <taxon>Acidithiobacillus</taxon>
    </lineage>
</organism>
<evidence type="ECO:0000313" key="4">
    <source>
        <dbReference type="EMBL" id="NDU41951.1"/>
    </source>
</evidence>
<evidence type="ECO:0000256" key="2">
    <source>
        <dbReference type="ARBA" id="ARBA00022481"/>
    </source>
</evidence>
<dbReference type="GO" id="GO:0044096">
    <property type="term" value="C:type IV pilus"/>
    <property type="evidence" value="ECO:0007669"/>
    <property type="project" value="TreeGrafter"/>
</dbReference>
<dbReference type="InterPro" id="IPR045584">
    <property type="entry name" value="Pilin-like"/>
</dbReference>
<gene>
    <name evidence="4" type="ORF">GL267_04610</name>
</gene>
<dbReference type="Gene3D" id="3.30.700.10">
    <property type="entry name" value="Glycoprotein, Type 4 Pilin"/>
    <property type="match status" value="1"/>
</dbReference>
<keyword evidence="2" id="KW-0488">Methylation</keyword>
<keyword evidence="3" id="KW-0812">Transmembrane</keyword>
<comment type="similarity">
    <text evidence="1">Belongs to the N-Me-Phe pilin family.</text>
</comment>
<dbReference type="InterPro" id="IPR012902">
    <property type="entry name" value="N_methyl_site"/>
</dbReference>
<name>A0A845U7Y1_9PROT</name>
<dbReference type="AlphaFoldDB" id="A0A845U7Y1"/>
<dbReference type="PANTHER" id="PTHR30093">
    <property type="entry name" value="GENERAL SECRETION PATHWAY PROTEIN G"/>
    <property type="match status" value="1"/>
</dbReference>
<comment type="caution">
    <text evidence="4">The sequence shown here is derived from an EMBL/GenBank/DDBJ whole genome shotgun (WGS) entry which is preliminary data.</text>
</comment>
<feature type="transmembrane region" description="Helical" evidence="3">
    <location>
        <begin position="12"/>
        <end position="36"/>
    </location>
</feature>
<keyword evidence="3" id="KW-0472">Membrane</keyword>
<dbReference type="PROSITE" id="PS00409">
    <property type="entry name" value="PROKAR_NTER_METHYL"/>
    <property type="match status" value="1"/>
</dbReference>
<dbReference type="NCBIfam" id="TIGR02532">
    <property type="entry name" value="IV_pilin_GFxxxE"/>
    <property type="match status" value="1"/>
</dbReference>
<dbReference type="GO" id="GO:0043107">
    <property type="term" value="P:type IV pilus-dependent motility"/>
    <property type="evidence" value="ECO:0007669"/>
    <property type="project" value="TreeGrafter"/>
</dbReference>
<dbReference type="EMBL" id="WNJL01000022">
    <property type="protein sequence ID" value="NDU41951.1"/>
    <property type="molecule type" value="Genomic_DNA"/>
</dbReference>
<sequence>MSTFAEKAQASAEAGFTLIELMIVIAIIGILAAIAIPQYEQYVVTSKATTVTQDFHQMVTQGTAAQAAAAAGQTTSVFWPAQTGGCAQFGGAIGANTATANAISGVIAVGPNSGNIAVVADYSKCGTKLQTAINNALTAQNISTASGTTATSVTASISANGAVTYQ</sequence>
<keyword evidence="3" id="KW-1133">Transmembrane helix</keyword>
<proteinExistence type="inferred from homology"/>
<protein>
    <submittedName>
        <fullName evidence="4">Prepilin-type N-terminal cleavage/methylation domain-containing protein</fullName>
    </submittedName>
</protein>
<dbReference type="RefSeq" id="WP_163096995.1">
    <property type="nucleotide sequence ID" value="NZ_CP127523.1"/>
</dbReference>
<dbReference type="PANTHER" id="PTHR30093:SF34">
    <property type="entry name" value="PREPILIN PEPTIDASE-DEPENDENT PROTEIN D"/>
    <property type="match status" value="1"/>
</dbReference>
<reference evidence="4" key="1">
    <citation type="submission" date="2019-11" db="EMBL/GenBank/DDBJ databases">
        <title>Acidithiobacillus ferrianus sp. nov.: a facultatively anaerobic and extremely acidophilic chemolithoautotroph.</title>
        <authorList>
            <person name="Norris P.R."/>
            <person name="Falagan C."/>
            <person name="Moya-Beltran A."/>
            <person name="Castro M."/>
            <person name="Quatrini R."/>
            <person name="Johnson D.B."/>
        </authorList>
    </citation>
    <scope>NUCLEOTIDE SEQUENCE [LARGE SCALE GENOMIC DNA]</scope>
    <source>
        <strain evidence="4">MG</strain>
    </source>
</reference>
<dbReference type="Pfam" id="PF07963">
    <property type="entry name" value="N_methyl"/>
    <property type="match status" value="1"/>
</dbReference>